<evidence type="ECO:0000313" key="2">
    <source>
        <dbReference type="EMBL" id="UTI65504.1"/>
    </source>
</evidence>
<keyword evidence="3" id="KW-1185">Reference proteome</keyword>
<gene>
    <name evidence="2" type="ORF">NBH00_04645</name>
</gene>
<dbReference type="Gene3D" id="1.10.3210.10">
    <property type="entry name" value="Hypothetical protein af1432"/>
    <property type="match status" value="1"/>
</dbReference>
<dbReference type="EMBL" id="CP098502">
    <property type="protein sequence ID" value="UTI65504.1"/>
    <property type="molecule type" value="Genomic_DNA"/>
</dbReference>
<protein>
    <submittedName>
        <fullName evidence="2">HD domain-containing protein</fullName>
    </submittedName>
</protein>
<name>A0ABY5DX34_9ACTN</name>
<proteinExistence type="predicted"/>
<dbReference type="InterPro" id="IPR003607">
    <property type="entry name" value="HD/PDEase_dom"/>
</dbReference>
<dbReference type="RefSeq" id="WP_254572184.1">
    <property type="nucleotide sequence ID" value="NZ_CP098502.1"/>
</dbReference>
<dbReference type="SUPFAM" id="SSF109604">
    <property type="entry name" value="HD-domain/PDEase-like"/>
    <property type="match status" value="1"/>
</dbReference>
<dbReference type="SMART" id="SM00471">
    <property type="entry name" value="HDc"/>
    <property type="match status" value="1"/>
</dbReference>
<dbReference type="Pfam" id="PF13328">
    <property type="entry name" value="HD_4"/>
    <property type="match status" value="1"/>
</dbReference>
<dbReference type="InterPro" id="IPR052194">
    <property type="entry name" value="MESH1"/>
</dbReference>
<evidence type="ECO:0000313" key="3">
    <source>
        <dbReference type="Proteomes" id="UP001056035"/>
    </source>
</evidence>
<dbReference type="PANTHER" id="PTHR46246:SF1">
    <property type="entry name" value="GUANOSINE-3',5'-BIS(DIPHOSPHATE) 3'-PYROPHOSPHOHYDROLASE MESH1"/>
    <property type="match status" value="1"/>
</dbReference>
<sequence>MAESFTDTPLLTARFDAALHYGLDHHRRQLRKGTPVPYAAHLLAVASLVLEMHGDEDEAIGALLHDVVEDGGGAAALAHIEREFGAEVAAIVLANSDVVDDGDRPHGAARGERRHAWFERKRAYVDAFPHKTPAALRVSLADKLHNARSILIDYRTHGDAVWARFKQGQGLATRIYYRELAAAFERERGRMGEHAQPAVDELRRTVDAITALAVEHQGPDTRMLFSEPG</sequence>
<evidence type="ECO:0000259" key="1">
    <source>
        <dbReference type="SMART" id="SM00471"/>
    </source>
</evidence>
<dbReference type="PANTHER" id="PTHR46246">
    <property type="entry name" value="GUANOSINE-3',5'-BIS(DIPHOSPHATE) 3'-PYROPHOSPHOHYDROLASE MESH1"/>
    <property type="match status" value="1"/>
</dbReference>
<feature type="domain" description="HD/PDEase" evidence="1">
    <location>
        <begin position="34"/>
        <end position="156"/>
    </location>
</feature>
<dbReference type="Proteomes" id="UP001056035">
    <property type="component" value="Chromosome"/>
</dbReference>
<accession>A0ABY5DX34</accession>
<organism evidence="2 3">
    <name type="scientific">Paraconexibacter antarcticus</name>
    <dbReference type="NCBI Taxonomy" id="2949664"/>
    <lineage>
        <taxon>Bacteria</taxon>
        <taxon>Bacillati</taxon>
        <taxon>Actinomycetota</taxon>
        <taxon>Thermoleophilia</taxon>
        <taxon>Solirubrobacterales</taxon>
        <taxon>Paraconexibacteraceae</taxon>
        <taxon>Paraconexibacter</taxon>
    </lineage>
</organism>
<reference evidence="2 3" key="1">
    <citation type="submission" date="2022-06" db="EMBL/GenBank/DDBJ databases">
        <title>Paraconexibacter antarcticus.</title>
        <authorList>
            <person name="Kim C.S."/>
        </authorList>
    </citation>
    <scope>NUCLEOTIDE SEQUENCE [LARGE SCALE GENOMIC DNA]</scope>
    <source>
        <strain evidence="2 3">02-257</strain>
    </source>
</reference>